<dbReference type="Gene3D" id="1.25.40.180">
    <property type="match status" value="3"/>
</dbReference>
<dbReference type="AlphaFoldDB" id="A0A914E6W5"/>
<feature type="domain" description="MIF4G" evidence="5">
    <location>
        <begin position="461"/>
        <end position="661"/>
    </location>
</feature>
<feature type="domain" description="MIF4G" evidence="5">
    <location>
        <begin position="52"/>
        <end position="250"/>
    </location>
</feature>
<dbReference type="InterPro" id="IPR039762">
    <property type="entry name" value="Nmd2/UPF2"/>
</dbReference>
<dbReference type="Proteomes" id="UP000887540">
    <property type="component" value="Unplaced"/>
</dbReference>
<dbReference type="InterPro" id="IPR016024">
    <property type="entry name" value="ARM-type_fold"/>
</dbReference>
<dbReference type="GO" id="GO:0005737">
    <property type="term" value="C:cytoplasm"/>
    <property type="evidence" value="ECO:0007669"/>
    <property type="project" value="UniProtKB-SubCell"/>
</dbReference>
<dbReference type="Pfam" id="PF04050">
    <property type="entry name" value="Upf2"/>
    <property type="match status" value="1"/>
</dbReference>
<sequence length="1136" mass="130718">MVLKDDDIEAKGFDEWLREVESRHALQNQNIHLLENTDRLDEAKLRSLDSTLKKVTAFMKKLKQIGSAQSIISLLPEMEKLNLSKYLDEIATSVCEAKIKIAETNAVVDLCVKVSSTYVNFPELLLSEFKKHVPSKKADKISNASKLRVDLKLLAELVLNGIFKKEGLQLLGSVLSFLVNTDKTEHVNVSILLPLCKTILFDLTELVPFKIKRLAEESKRSIPKDLSSSLLSSEQKQTITKLLCDYYISLIHHLNETRLEMNKIQKSIKRQERTKGDASAEDRQKLEQIKQIFDRLLQNANDMAGYIGEDVPDMPEEPSDEEDEIAVKKIKEDRVSIWPDSDTQNFYENLVDVNRLITLKSADSLDQPDEAETNVPDEEFMTNVYDSIEAVDMSELEREDQPSQTDEKSEPENVEDEAESESDDDESSRAPEIEATTSKESPEPKLNQDSEAQSKEQISMSHFLERLSNAINRELIDKCAIDFVSELNRKGNRKRLIQHILNVPTNRLDLLPFICRFLATIRPVVPEVPQRIAHELLSKFRAIAEKKYQPPKRGEKKSDNVRIDAKVHMSSFIAELVKFSMLPKAEALSCLRALLVDLKSFKVDMICVMVESMGLFLYRSPESHAKMGVILQVIKEKNQKMIKDPRQQILLDNAYFAVIPPEEMSSPLERRPPMEEFIQMKISTTPGRGNILRRIDWSDEHISEYTIKILSDPTSVRFSDLEKLASLVGLLSDYHDWIGVHVVDSILEFIRLALETANPAFQQRLFSSITYIGELYNYNMCSSAIIFKVLYQLITFGITDSATPDELARRVIRVRLVCELINTVGEFFLGGSYKKKMDTFLHFFLRFFYDTKSKWSAEIIDELGDFPQDTVYLVDELLNKWRKGENSFAKNLDDAQQRVSDIEKEYKTKVEEVLQGIRIAHDDEEADDQRRLNCIMEDEEEEPEEEVRERVHNDGSLEDSSQQLEAQDSDEEQIRVHKQRNILPEDEDFMRDFDRLMTETIQMAPVNLKTPLNDLEVPPSARQKFERKICFEKEGSKPGLSEEISLKQPNEIEKSAPTPKMALMTRGKKGTILKAVHVETSESMEEAWRRNRETRERERREVKQLTLEMNERMRMVEDDDADLADTSSWPKLAGNE</sequence>
<keyword evidence="2" id="KW-0963">Cytoplasm</keyword>
<feature type="coiled-coil region" evidence="3">
    <location>
        <begin position="254"/>
        <end position="281"/>
    </location>
</feature>
<evidence type="ECO:0000313" key="6">
    <source>
        <dbReference type="Proteomes" id="UP000887540"/>
    </source>
</evidence>
<proteinExistence type="predicted"/>
<dbReference type="InterPro" id="IPR003890">
    <property type="entry name" value="MIF4G-like_typ-3"/>
</dbReference>
<feature type="compositionally biased region" description="Basic and acidic residues" evidence="4">
    <location>
        <begin position="440"/>
        <end position="454"/>
    </location>
</feature>
<evidence type="ECO:0000256" key="1">
    <source>
        <dbReference type="ARBA" id="ARBA00004496"/>
    </source>
</evidence>
<dbReference type="GO" id="GO:0000184">
    <property type="term" value="P:nuclear-transcribed mRNA catabolic process, nonsense-mediated decay"/>
    <property type="evidence" value="ECO:0007669"/>
    <property type="project" value="InterPro"/>
</dbReference>
<dbReference type="Pfam" id="PF02854">
    <property type="entry name" value="MIF4G"/>
    <property type="match status" value="2"/>
</dbReference>
<feature type="compositionally biased region" description="Acidic residues" evidence="4">
    <location>
        <begin position="936"/>
        <end position="946"/>
    </location>
</feature>
<protein>
    <submittedName>
        <fullName evidence="7">MIF4G domain-containing protein</fullName>
    </submittedName>
</protein>
<feature type="domain" description="MIF4G" evidence="5">
    <location>
        <begin position="675"/>
        <end position="885"/>
    </location>
</feature>
<keyword evidence="6" id="KW-1185">Reference proteome</keyword>
<organism evidence="6 7">
    <name type="scientific">Acrobeloides nanus</name>
    <dbReference type="NCBI Taxonomy" id="290746"/>
    <lineage>
        <taxon>Eukaryota</taxon>
        <taxon>Metazoa</taxon>
        <taxon>Ecdysozoa</taxon>
        <taxon>Nematoda</taxon>
        <taxon>Chromadorea</taxon>
        <taxon>Rhabditida</taxon>
        <taxon>Tylenchina</taxon>
        <taxon>Cephalobomorpha</taxon>
        <taxon>Cephaloboidea</taxon>
        <taxon>Cephalobidae</taxon>
        <taxon>Acrobeloides</taxon>
    </lineage>
</organism>
<feature type="coiled-coil region" evidence="3">
    <location>
        <begin position="885"/>
        <end position="912"/>
    </location>
</feature>
<name>A0A914E6W5_9BILA</name>
<evidence type="ECO:0000256" key="2">
    <source>
        <dbReference type="ARBA" id="ARBA00022490"/>
    </source>
</evidence>
<dbReference type="PANTHER" id="PTHR12839">
    <property type="entry name" value="NONSENSE-MEDIATED MRNA DECAY PROTEIN 2 UP-FRAMESHIFT SUPPRESSOR 2"/>
    <property type="match status" value="1"/>
</dbReference>
<dbReference type="SUPFAM" id="SSF48371">
    <property type="entry name" value="ARM repeat"/>
    <property type="match status" value="3"/>
</dbReference>
<keyword evidence="3" id="KW-0175">Coiled coil</keyword>
<feature type="region of interest" description="Disordered" evidence="4">
    <location>
        <begin position="1113"/>
        <end position="1136"/>
    </location>
</feature>
<evidence type="ECO:0000259" key="5">
    <source>
        <dbReference type="SMART" id="SM00543"/>
    </source>
</evidence>
<dbReference type="GO" id="GO:0003723">
    <property type="term" value="F:RNA binding"/>
    <property type="evidence" value="ECO:0007669"/>
    <property type="project" value="InterPro"/>
</dbReference>
<dbReference type="WBParaSite" id="ACRNAN_scaffold6115.g30450.t1">
    <property type="protein sequence ID" value="ACRNAN_scaffold6115.g30450.t1"/>
    <property type="gene ID" value="ACRNAN_scaffold6115.g30450"/>
</dbReference>
<feature type="compositionally biased region" description="Acidic residues" evidence="4">
    <location>
        <begin position="412"/>
        <end position="426"/>
    </location>
</feature>
<dbReference type="PANTHER" id="PTHR12839:SF7">
    <property type="entry name" value="REGULATOR OF NONSENSE TRANSCRIPTS 2"/>
    <property type="match status" value="1"/>
</dbReference>
<accession>A0A914E6W5</accession>
<comment type="subcellular location">
    <subcellularLocation>
        <location evidence="1">Cytoplasm</location>
    </subcellularLocation>
</comment>
<evidence type="ECO:0000256" key="4">
    <source>
        <dbReference type="SAM" id="MobiDB-lite"/>
    </source>
</evidence>
<evidence type="ECO:0000313" key="7">
    <source>
        <dbReference type="WBParaSite" id="ACRNAN_scaffold6115.g30450.t1"/>
    </source>
</evidence>
<feature type="region of interest" description="Disordered" evidence="4">
    <location>
        <begin position="394"/>
        <end position="456"/>
    </location>
</feature>
<dbReference type="GO" id="GO:0035145">
    <property type="term" value="C:exon-exon junction complex"/>
    <property type="evidence" value="ECO:0007669"/>
    <property type="project" value="TreeGrafter"/>
</dbReference>
<dbReference type="SMART" id="SM00543">
    <property type="entry name" value="MIF4G"/>
    <property type="match status" value="3"/>
</dbReference>
<reference evidence="7" key="1">
    <citation type="submission" date="2022-11" db="UniProtKB">
        <authorList>
            <consortium name="WormBaseParasite"/>
        </authorList>
    </citation>
    <scope>IDENTIFICATION</scope>
</reference>
<feature type="region of interest" description="Disordered" evidence="4">
    <location>
        <begin position="1080"/>
        <end position="1100"/>
    </location>
</feature>
<feature type="region of interest" description="Disordered" evidence="4">
    <location>
        <begin position="936"/>
        <end position="974"/>
    </location>
</feature>
<evidence type="ECO:0000256" key="3">
    <source>
        <dbReference type="SAM" id="Coils"/>
    </source>
</evidence>
<dbReference type="InterPro" id="IPR007193">
    <property type="entry name" value="Upf2/Nmd2_C"/>
</dbReference>
<feature type="compositionally biased region" description="Basic and acidic residues" evidence="4">
    <location>
        <begin position="395"/>
        <end position="411"/>
    </location>
</feature>